<dbReference type="CDD" id="cd00093">
    <property type="entry name" value="HTH_XRE"/>
    <property type="match status" value="1"/>
</dbReference>
<dbReference type="EMBL" id="BRPL01000002">
    <property type="protein sequence ID" value="GLB46122.1"/>
    <property type="molecule type" value="Genomic_DNA"/>
</dbReference>
<gene>
    <name evidence="4" type="ORF">WR164_01010</name>
</gene>
<comment type="caution">
    <text evidence="4">The sequence shown here is derived from an EMBL/GenBank/DDBJ whole genome shotgun (WGS) entry which is preliminary data.</text>
</comment>
<dbReference type="SUPFAM" id="SSF47413">
    <property type="entry name" value="lambda repressor-like DNA-binding domains"/>
    <property type="match status" value="1"/>
</dbReference>
<feature type="transmembrane region" description="Helical" evidence="2">
    <location>
        <begin position="95"/>
        <end position="112"/>
    </location>
</feature>
<keyword evidence="2" id="KW-1133">Transmembrane helix</keyword>
<evidence type="ECO:0000256" key="1">
    <source>
        <dbReference type="ARBA" id="ARBA00023125"/>
    </source>
</evidence>
<keyword evidence="1" id="KW-0238">DNA-binding</keyword>
<dbReference type="InterPro" id="IPR001387">
    <property type="entry name" value="Cro/C1-type_HTH"/>
</dbReference>
<dbReference type="Gene3D" id="1.10.260.40">
    <property type="entry name" value="lambda repressor-like DNA-binding domains"/>
    <property type="match status" value="1"/>
</dbReference>
<reference evidence="4" key="1">
    <citation type="submission" date="2022-07" db="EMBL/GenBank/DDBJ databases">
        <authorList>
            <person name="Kouya T."/>
            <person name="Ishiyama Y."/>
        </authorList>
    </citation>
    <scope>NUCLEOTIDE SEQUENCE</scope>
    <source>
        <strain evidence="4">WR16-4</strain>
    </source>
</reference>
<accession>A0A9W6AZ05</accession>
<feature type="transmembrane region" description="Helical" evidence="2">
    <location>
        <begin position="69"/>
        <end position="89"/>
    </location>
</feature>
<dbReference type="PROSITE" id="PS50943">
    <property type="entry name" value="HTH_CROC1"/>
    <property type="match status" value="1"/>
</dbReference>
<evidence type="ECO:0000313" key="4">
    <source>
        <dbReference type="EMBL" id="GLB46122.1"/>
    </source>
</evidence>
<keyword evidence="2" id="KW-0472">Membrane</keyword>
<dbReference type="Pfam" id="PF01381">
    <property type="entry name" value="HTH_3"/>
    <property type="match status" value="1"/>
</dbReference>
<feature type="transmembrane region" description="Helical" evidence="2">
    <location>
        <begin position="163"/>
        <end position="188"/>
    </location>
</feature>
<dbReference type="PANTHER" id="PTHR46558">
    <property type="entry name" value="TRACRIPTIONAL REGULATORY PROTEIN-RELATED-RELATED"/>
    <property type="match status" value="1"/>
</dbReference>
<name>A0A9W6AZ05_9LACO</name>
<sequence>MTQQDLSNYLHVSRKTVSGWENERSFPDIQSVMKMSQLFKVSTDDLLNDDLLIQHYESENKTHLKNQKILKITYVLNIILLILTYVHMFQKVRPHTAFIPIFLIINLLVMMIHSENNSRFKRPLNLFELFGSFVLAMLINLFFDNFDPSLTSVLSSSNYSAAYTLGFVGSQFTLNLETSISFLVIFFMNPFIKHKK</sequence>
<evidence type="ECO:0000313" key="5">
    <source>
        <dbReference type="Proteomes" id="UP001144204"/>
    </source>
</evidence>
<reference evidence="4" key="2">
    <citation type="journal article" date="2023" name="PLoS ONE">
        <title>Philodulcilactobacillus myokoensis gen. nov., sp. nov., a fructophilic, acidophilic, and agar-phobic lactic acid bacterium isolated from fermented vegetable extracts.</title>
        <authorList>
            <person name="Kouya T."/>
            <person name="Ishiyama Y."/>
            <person name="Ohashi S."/>
            <person name="Kumakubo R."/>
            <person name="Yamazaki T."/>
            <person name="Otaki T."/>
        </authorList>
    </citation>
    <scope>NUCLEOTIDE SEQUENCE</scope>
    <source>
        <strain evidence="4">WR16-4</strain>
    </source>
</reference>
<organism evidence="4 5">
    <name type="scientific">Philodulcilactobacillus myokoensis</name>
    <dbReference type="NCBI Taxonomy" id="2929573"/>
    <lineage>
        <taxon>Bacteria</taxon>
        <taxon>Bacillati</taxon>
        <taxon>Bacillota</taxon>
        <taxon>Bacilli</taxon>
        <taxon>Lactobacillales</taxon>
        <taxon>Lactobacillaceae</taxon>
        <taxon>Philodulcilactobacillus</taxon>
    </lineage>
</organism>
<feature type="transmembrane region" description="Helical" evidence="2">
    <location>
        <begin position="124"/>
        <end position="143"/>
    </location>
</feature>
<dbReference type="AlphaFoldDB" id="A0A9W6AZ05"/>
<proteinExistence type="predicted"/>
<dbReference type="GO" id="GO:0003677">
    <property type="term" value="F:DNA binding"/>
    <property type="evidence" value="ECO:0007669"/>
    <property type="project" value="UniProtKB-KW"/>
</dbReference>
<keyword evidence="5" id="KW-1185">Reference proteome</keyword>
<dbReference type="Proteomes" id="UP001144204">
    <property type="component" value="Unassembled WGS sequence"/>
</dbReference>
<keyword evidence="2" id="KW-0812">Transmembrane</keyword>
<dbReference type="PANTHER" id="PTHR46558:SF4">
    <property type="entry name" value="DNA-BIDING PHAGE PROTEIN"/>
    <property type="match status" value="1"/>
</dbReference>
<protein>
    <submittedName>
        <fullName evidence="4">Transcriptional regulator</fullName>
    </submittedName>
</protein>
<evidence type="ECO:0000259" key="3">
    <source>
        <dbReference type="PROSITE" id="PS50943"/>
    </source>
</evidence>
<feature type="domain" description="HTH cro/C1-type" evidence="3">
    <location>
        <begin position="1"/>
        <end position="46"/>
    </location>
</feature>
<dbReference type="InterPro" id="IPR010982">
    <property type="entry name" value="Lambda_DNA-bd_dom_sf"/>
</dbReference>
<evidence type="ECO:0000256" key="2">
    <source>
        <dbReference type="SAM" id="Phobius"/>
    </source>
</evidence>